<evidence type="ECO:0000259" key="8">
    <source>
        <dbReference type="Pfam" id="PF04239"/>
    </source>
</evidence>
<dbReference type="InterPro" id="IPR007353">
    <property type="entry name" value="DUF421"/>
</dbReference>
<evidence type="ECO:0000313" key="9">
    <source>
        <dbReference type="EMBL" id="MDR6204152.1"/>
    </source>
</evidence>
<comment type="caution">
    <text evidence="9">The sequence shown here is derived from an EMBL/GenBank/DDBJ whole genome shotgun (WGS) entry which is preliminary data.</text>
</comment>
<dbReference type="EMBL" id="JAVIZN010000002">
    <property type="protein sequence ID" value="MDR6204152.1"/>
    <property type="molecule type" value="Genomic_DNA"/>
</dbReference>
<feature type="domain" description="YetF C-terminal" evidence="8">
    <location>
        <begin position="117"/>
        <end position="185"/>
    </location>
</feature>
<keyword evidence="5 7" id="KW-1133">Transmembrane helix</keyword>
<keyword evidence="3" id="KW-1003">Cell membrane</keyword>
<accession>A0ABD5CG12</accession>
<keyword evidence="6 7" id="KW-0472">Membrane</keyword>
<dbReference type="AlphaFoldDB" id="A0ABD5CG12"/>
<reference evidence="9 10" key="1">
    <citation type="submission" date="2023-08" db="EMBL/GenBank/DDBJ databases">
        <title>Genome sequencing of plant associated microbes to promote plant fitness in Sorghum bicolor and Oryza sativa.</title>
        <authorList>
            <person name="Coleman-Derr D."/>
        </authorList>
    </citation>
    <scope>NUCLEOTIDE SEQUENCE [LARGE SCALE GENOMIC DNA]</scope>
    <source>
        <strain evidence="9 10">SLBN-33</strain>
    </source>
</reference>
<feature type="transmembrane region" description="Helical" evidence="7">
    <location>
        <begin position="67"/>
        <end position="86"/>
    </location>
</feature>
<dbReference type="Gene3D" id="3.30.240.20">
    <property type="entry name" value="bsu07140 like domains"/>
    <property type="match status" value="1"/>
</dbReference>
<evidence type="ECO:0000256" key="4">
    <source>
        <dbReference type="ARBA" id="ARBA00022692"/>
    </source>
</evidence>
<dbReference type="InterPro" id="IPR023090">
    <property type="entry name" value="UPF0702_alpha/beta_dom_sf"/>
</dbReference>
<dbReference type="Pfam" id="PF04239">
    <property type="entry name" value="DUF421"/>
    <property type="match status" value="1"/>
</dbReference>
<organism evidence="9 10">
    <name type="scientific">Paraburkholderia graminis</name>
    <dbReference type="NCBI Taxonomy" id="60548"/>
    <lineage>
        <taxon>Bacteria</taxon>
        <taxon>Pseudomonadati</taxon>
        <taxon>Pseudomonadota</taxon>
        <taxon>Betaproteobacteria</taxon>
        <taxon>Burkholderiales</taxon>
        <taxon>Burkholderiaceae</taxon>
        <taxon>Paraburkholderia</taxon>
    </lineage>
</organism>
<evidence type="ECO:0000256" key="3">
    <source>
        <dbReference type="ARBA" id="ARBA00022475"/>
    </source>
</evidence>
<sequence>MRYVSNQATAAHTVVENRPFSLTDWHRFLFGNTSSLFLLEVLLRTGVTYVLLVIAMRLLGRRVAAQYTLFEISIVVTLAAAIGVPLQASNRGMLPPLVIALVAIVLQRLIARLGTTHRRLETLISTDVTLLVSEGRLEMDELARAAMPREKVFEAMRIKGWQHLGQISRLYMEPSGSFSFIPARPSKPGLSVLPAIDKELQEEGRLPGWSACRHCGNTIEKEHTDNSRCENCGSTEWTCAVREVEV</sequence>
<evidence type="ECO:0000256" key="6">
    <source>
        <dbReference type="ARBA" id="ARBA00023136"/>
    </source>
</evidence>
<dbReference type="PANTHER" id="PTHR34582:SF6">
    <property type="entry name" value="UPF0702 TRANSMEMBRANE PROTEIN YCAP"/>
    <property type="match status" value="1"/>
</dbReference>
<dbReference type="GO" id="GO:0005886">
    <property type="term" value="C:plasma membrane"/>
    <property type="evidence" value="ECO:0007669"/>
    <property type="project" value="UniProtKB-SubCell"/>
</dbReference>
<evidence type="ECO:0000256" key="1">
    <source>
        <dbReference type="ARBA" id="ARBA00004651"/>
    </source>
</evidence>
<dbReference type="RefSeq" id="WP_029969003.1">
    <property type="nucleotide sequence ID" value="NZ_ATXV01000006.1"/>
</dbReference>
<feature type="transmembrane region" description="Helical" evidence="7">
    <location>
        <begin position="36"/>
        <end position="55"/>
    </location>
</feature>
<dbReference type="PANTHER" id="PTHR34582">
    <property type="entry name" value="UPF0702 TRANSMEMBRANE PROTEIN YCAP"/>
    <property type="match status" value="1"/>
</dbReference>
<protein>
    <submittedName>
        <fullName evidence="9">Uncharacterized membrane protein YcaP (DUF421 family)</fullName>
    </submittedName>
</protein>
<gene>
    <name evidence="9" type="ORF">QF025_002872</name>
</gene>
<evidence type="ECO:0000256" key="7">
    <source>
        <dbReference type="SAM" id="Phobius"/>
    </source>
</evidence>
<proteinExistence type="inferred from homology"/>
<keyword evidence="4 7" id="KW-0812">Transmembrane</keyword>
<comment type="similarity">
    <text evidence="2">Belongs to the UPF0702 family.</text>
</comment>
<feature type="transmembrane region" description="Helical" evidence="7">
    <location>
        <begin position="92"/>
        <end position="111"/>
    </location>
</feature>
<comment type="subcellular location">
    <subcellularLocation>
        <location evidence="1">Cell membrane</location>
        <topology evidence="1">Multi-pass membrane protein</topology>
    </subcellularLocation>
</comment>
<evidence type="ECO:0000256" key="5">
    <source>
        <dbReference type="ARBA" id="ARBA00022989"/>
    </source>
</evidence>
<evidence type="ECO:0000256" key="2">
    <source>
        <dbReference type="ARBA" id="ARBA00006448"/>
    </source>
</evidence>
<dbReference type="Proteomes" id="UP001245184">
    <property type="component" value="Unassembled WGS sequence"/>
</dbReference>
<name>A0ABD5CG12_9BURK</name>
<evidence type="ECO:0000313" key="10">
    <source>
        <dbReference type="Proteomes" id="UP001245184"/>
    </source>
</evidence>